<dbReference type="SUPFAM" id="SSF101967">
    <property type="entry name" value="Adhesin YadA, collagen-binding domain"/>
    <property type="match status" value="4"/>
</dbReference>
<dbReference type="InterPro" id="IPR005594">
    <property type="entry name" value="YadA_C"/>
</dbReference>
<keyword evidence="5" id="KW-1134">Transmembrane beta strand</keyword>
<dbReference type="Gene3D" id="2.150.10.10">
    <property type="entry name" value="Serralysin-like metalloprotease, C-terminal"/>
    <property type="match status" value="4"/>
</dbReference>
<evidence type="ECO:0000259" key="13">
    <source>
        <dbReference type="Pfam" id="PF05662"/>
    </source>
</evidence>
<evidence type="ECO:0000256" key="7">
    <source>
        <dbReference type="ARBA" id="ARBA00022729"/>
    </source>
</evidence>
<feature type="domain" description="Trimeric autotransporter adhesin YadA-like stalk" evidence="13">
    <location>
        <begin position="191"/>
        <end position="232"/>
    </location>
</feature>
<dbReference type="InterPro" id="IPR045584">
    <property type="entry name" value="Pilin-like"/>
</dbReference>
<dbReference type="GO" id="GO:0015031">
    <property type="term" value="P:protein transport"/>
    <property type="evidence" value="ECO:0007669"/>
    <property type="project" value="UniProtKB-KW"/>
</dbReference>
<proteinExistence type="inferred from homology"/>
<evidence type="ECO:0000259" key="11">
    <source>
        <dbReference type="Pfam" id="PF03895"/>
    </source>
</evidence>
<feature type="domain" description="Trimeric autotransporter adhesin YadA-like head" evidence="12">
    <location>
        <begin position="468"/>
        <end position="494"/>
    </location>
</feature>
<dbReference type="GO" id="GO:0009986">
    <property type="term" value="C:cell surface"/>
    <property type="evidence" value="ECO:0007669"/>
    <property type="project" value="UniProtKB-SubCell"/>
</dbReference>
<evidence type="ECO:0000256" key="5">
    <source>
        <dbReference type="ARBA" id="ARBA00022452"/>
    </source>
</evidence>
<keyword evidence="6" id="KW-0812">Transmembrane</keyword>
<keyword evidence="15" id="KW-1185">Reference proteome</keyword>
<evidence type="ECO:0000256" key="4">
    <source>
        <dbReference type="ARBA" id="ARBA00022448"/>
    </source>
</evidence>
<keyword evidence="4" id="KW-0813">Transport</keyword>
<evidence type="ECO:0000256" key="10">
    <source>
        <dbReference type="ARBA" id="ARBA00023237"/>
    </source>
</evidence>
<name>A0A158DMK9_9BURK</name>
<dbReference type="GO" id="GO:0009279">
    <property type="term" value="C:cell outer membrane"/>
    <property type="evidence" value="ECO:0007669"/>
    <property type="project" value="UniProtKB-SubCell"/>
</dbReference>
<dbReference type="Pfam" id="PF05662">
    <property type="entry name" value="YadA_stalk"/>
    <property type="match status" value="5"/>
</dbReference>
<comment type="subcellular location">
    <subcellularLocation>
        <location evidence="2">Cell outer membrane</location>
    </subcellularLocation>
    <subcellularLocation>
        <location evidence="1">Cell surface</location>
    </subcellularLocation>
</comment>
<feature type="domain" description="Trimeric autotransporter adhesin YadA-like head" evidence="12">
    <location>
        <begin position="496"/>
        <end position="520"/>
    </location>
</feature>
<accession>A0A158DMK9</accession>
<sequence length="650" mass="63870">MALGAGSTTAAVVNTTSATIGGTAYTFAGSNATSTVSVGAAGKERTITNVGAGRLSATSTDAVNGSQLYAADQAINQNTSDISNVAGSVTNIGGNVTNLSNQINNVYNTGTKYFHANSTGVDSTATGVDSVAIGSGAVSTNKGDVALGAGSTTAAVVNTTSATIGGTAYTFAGSNATSTVSVGSVGAERTITNVAAGRLSASSTDAVNGSQLYATNQAVNQNTSDITNLAGDITNITGGITNIGDQINNVYNTGTKYFHANSTGVDSTATGVDSVAIGSGAVAANANDVALGANSISSGAVATTGATINGVDYTFAGTSPIGTLSIGSVGHERTITNVAAGRLSSTSTDAVNGSQLYATNQAVTSLENQVTNITNNVNTLTNGVVKYDTNADGTPNTNSITMSGDTYNSTTRQGGTTIHNVAYGVDGGDAVNVDQLNDAISNVTNIAETASNPFFTGDGNRDTERATATGTHATAMGANANASGSQATAIGAGATASAANSVALGANSVADRDNTVSVGSAGSERQVTNVAAGTQGTDAVNLNQLNQSIAQGVTQANSYTDQRVNALGDQITSVARGAYAGVAAATALTMIPDVDQGKTIAVGVGTANYKGYQATALGASARITQNLKLKIGAGYSSAGTTVGAGASYQW</sequence>
<dbReference type="Proteomes" id="UP000054978">
    <property type="component" value="Unassembled WGS sequence"/>
</dbReference>
<evidence type="ECO:0000313" key="15">
    <source>
        <dbReference type="Proteomes" id="UP000054978"/>
    </source>
</evidence>
<evidence type="ECO:0000256" key="6">
    <source>
        <dbReference type="ARBA" id="ARBA00022692"/>
    </source>
</evidence>
<dbReference type="InterPro" id="IPR011049">
    <property type="entry name" value="Serralysin-like_metalloprot_C"/>
</dbReference>
<dbReference type="STRING" id="1777144.AWB83_05663"/>
<keyword evidence="7" id="KW-0732">Signal</keyword>
<evidence type="ECO:0000256" key="9">
    <source>
        <dbReference type="ARBA" id="ARBA00023136"/>
    </source>
</evidence>
<keyword evidence="8" id="KW-0653">Protein transport</keyword>
<dbReference type="Pfam" id="PF05658">
    <property type="entry name" value="YadA_head"/>
    <property type="match status" value="4"/>
</dbReference>
<feature type="domain" description="Trimeric autotransporter adhesin YadA-like head" evidence="12">
    <location>
        <begin position="269"/>
        <end position="295"/>
    </location>
</feature>
<reference evidence="14" key="1">
    <citation type="submission" date="2016-01" db="EMBL/GenBank/DDBJ databases">
        <authorList>
            <person name="Peeters C."/>
        </authorList>
    </citation>
    <scope>NUCLEOTIDE SEQUENCE [LARGE SCALE GENOMIC DNA]</scope>
    <source>
        <strain evidence="14">LMG 29326</strain>
    </source>
</reference>
<feature type="domain" description="Trimeric autotransporter adhesin YadA-like stalk" evidence="13">
    <location>
        <begin position="47"/>
        <end position="89"/>
    </location>
</feature>
<protein>
    <submittedName>
        <fullName evidence="14">Trimeric autoransporter, BpaB</fullName>
    </submittedName>
</protein>
<dbReference type="Pfam" id="PF03895">
    <property type="entry name" value="YadA_anchor"/>
    <property type="match status" value="1"/>
</dbReference>
<evidence type="ECO:0000256" key="2">
    <source>
        <dbReference type="ARBA" id="ARBA00004442"/>
    </source>
</evidence>
<organism evidence="14 15">
    <name type="scientific">Caballeronia ptereochthonis</name>
    <dbReference type="NCBI Taxonomy" id="1777144"/>
    <lineage>
        <taxon>Bacteria</taxon>
        <taxon>Pseudomonadati</taxon>
        <taxon>Pseudomonadota</taxon>
        <taxon>Betaproteobacteria</taxon>
        <taxon>Burkholderiales</taxon>
        <taxon>Burkholderiaceae</taxon>
        <taxon>Caballeronia</taxon>
    </lineage>
</organism>
<feature type="domain" description="Trimeric autotransporter adhesin YadA-like stalk" evidence="13">
    <location>
        <begin position="418"/>
        <end position="452"/>
    </location>
</feature>
<gene>
    <name evidence="14" type="ORF">AWB83_05663</name>
</gene>
<evidence type="ECO:0000313" key="14">
    <source>
        <dbReference type="EMBL" id="SAK95881.1"/>
    </source>
</evidence>
<feature type="domain" description="Trimeric autotransporter adhesin YadA-like stalk" evidence="13">
    <location>
        <begin position="526"/>
        <end position="566"/>
    </location>
</feature>
<dbReference type="SUPFAM" id="SSF54523">
    <property type="entry name" value="Pili subunits"/>
    <property type="match status" value="1"/>
</dbReference>
<evidence type="ECO:0000259" key="12">
    <source>
        <dbReference type="Pfam" id="PF05658"/>
    </source>
</evidence>
<dbReference type="InterPro" id="IPR008640">
    <property type="entry name" value="Adhesin_Head_dom"/>
</dbReference>
<feature type="domain" description="Trimeric autotransporter adhesin YadA-like C-terminal membrane anchor" evidence="11">
    <location>
        <begin position="592"/>
        <end position="650"/>
    </location>
</feature>
<keyword evidence="10" id="KW-0998">Cell outer membrane</keyword>
<evidence type="ECO:0000256" key="3">
    <source>
        <dbReference type="ARBA" id="ARBA00005848"/>
    </source>
</evidence>
<dbReference type="Gene3D" id="3.30.1300.30">
    <property type="entry name" value="GSPII I/J protein-like"/>
    <property type="match status" value="1"/>
</dbReference>
<comment type="similarity">
    <text evidence="3">Belongs to the autotransporter-2 (AT-2) (TC 1.B.40) family.</text>
</comment>
<dbReference type="InterPro" id="IPR008635">
    <property type="entry name" value="Coiled_stalk_dom"/>
</dbReference>
<dbReference type="AlphaFoldDB" id="A0A158DMK9"/>
<dbReference type="EMBL" id="FCOB02000033">
    <property type="protein sequence ID" value="SAK95881.1"/>
    <property type="molecule type" value="Genomic_DNA"/>
</dbReference>
<evidence type="ECO:0000256" key="1">
    <source>
        <dbReference type="ARBA" id="ARBA00004241"/>
    </source>
</evidence>
<comment type="caution">
    <text evidence="14">The sequence shown here is derived from an EMBL/GenBank/DDBJ whole genome shotgun (WGS) entry which is preliminary data.</text>
</comment>
<keyword evidence="9" id="KW-0472">Membrane</keyword>
<evidence type="ECO:0000256" key="8">
    <source>
        <dbReference type="ARBA" id="ARBA00022927"/>
    </source>
</evidence>
<feature type="domain" description="Trimeric autotransporter adhesin YadA-like stalk" evidence="13">
    <location>
        <begin position="335"/>
        <end position="378"/>
    </location>
</feature>
<feature type="domain" description="Trimeric autotransporter adhesin YadA-like head" evidence="12">
    <location>
        <begin position="125"/>
        <end position="151"/>
    </location>
</feature>